<evidence type="ECO:0000313" key="2">
    <source>
        <dbReference type="EMBL" id="EMF17001.1"/>
    </source>
</evidence>
<reference evidence="2 3" key="1">
    <citation type="journal article" date="2012" name="PLoS Pathog.">
        <title>Diverse lifestyles and strategies of plant pathogenesis encoded in the genomes of eighteen Dothideomycetes fungi.</title>
        <authorList>
            <person name="Ohm R.A."/>
            <person name="Feau N."/>
            <person name="Henrissat B."/>
            <person name="Schoch C.L."/>
            <person name="Horwitz B.A."/>
            <person name="Barry K.W."/>
            <person name="Condon B.J."/>
            <person name="Copeland A.C."/>
            <person name="Dhillon B."/>
            <person name="Glaser F."/>
            <person name="Hesse C.N."/>
            <person name="Kosti I."/>
            <person name="LaButti K."/>
            <person name="Lindquist E.A."/>
            <person name="Lucas S."/>
            <person name="Salamov A.A."/>
            <person name="Bradshaw R.E."/>
            <person name="Ciuffetti L."/>
            <person name="Hamelin R.C."/>
            <person name="Kema G.H.J."/>
            <person name="Lawrence C."/>
            <person name="Scott J.A."/>
            <person name="Spatafora J.W."/>
            <person name="Turgeon B.G."/>
            <person name="de Wit P.J.G.M."/>
            <person name="Zhong S."/>
            <person name="Goodwin S.B."/>
            <person name="Grigoriev I.V."/>
        </authorList>
    </citation>
    <scope>NUCLEOTIDE SEQUENCE [LARGE SCALE GENOMIC DNA]</scope>
    <source>
        <strain evidence="2 3">SO2202</strain>
    </source>
</reference>
<feature type="region of interest" description="Disordered" evidence="1">
    <location>
        <begin position="61"/>
        <end position="160"/>
    </location>
</feature>
<evidence type="ECO:0000313" key="3">
    <source>
        <dbReference type="Proteomes" id="UP000016931"/>
    </source>
</evidence>
<name>N1QID6_SPHMS</name>
<dbReference type="STRING" id="692275.N1QID6"/>
<dbReference type="Proteomes" id="UP000016931">
    <property type="component" value="Unassembled WGS sequence"/>
</dbReference>
<dbReference type="GeneID" id="27905753"/>
<feature type="compositionally biased region" description="Polar residues" evidence="1">
    <location>
        <begin position="77"/>
        <end position="93"/>
    </location>
</feature>
<sequence length="160" mass="17049">MPEQQFQMATSSYAPAAQFAVSPPESAPQLSGSFANGVPIVNAQGQLTLAYPPQLQQLQFVPQSPGQPLQPSPQYSFVNNASASSLHVTSQLPKQHRPSAELFVHEYSPPSDVKRAATPRKSTSDGPPKNYTFNNHTSENFKSKVKKAGTASSSPASVGP</sequence>
<feature type="compositionally biased region" description="Polar residues" evidence="1">
    <location>
        <begin position="150"/>
        <end position="160"/>
    </location>
</feature>
<keyword evidence="3" id="KW-1185">Reference proteome</keyword>
<gene>
    <name evidence="2" type="ORF">SEPMUDRAFT_35658</name>
</gene>
<proteinExistence type="predicted"/>
<dbReference type="OrthoDB" id="6159439at2759"/>
<feature type="compositionally biased region" description="Polar residues" evidence="1">
    <location>
        <begin position="120"/>
        <end position="140"/>
    </location>
</feature>
<dbReference type="RefSeq" id="XP_016765122.1">
    <property type="nucleotide sequence ID" value="XM_016908616.1"/>
</dbReference>
<organism evidence="2 3">
    <name type="scientific">Sphaerulina musiva (strain SO2202)</name>
    <name type="common">Poplar stem canker fungus</name>
    <name type="synonym">Septoria musiva</name>
    <dbReference type="NCBI Taxonomy" id="692275"/>
    <lineage>
        <taxon>Eukaryota</taxon>
        <taxon>Fungi</taxon>
        <taxon>Dikarya</taxon>
        <taxon>Ascomycota</taxon>
        <taxon>Pezizomycotina</taxon>
        <taxon>Dothideomycetes</taxon>
        <taxon>Dothideomycetidae</taxon>
        <taxon>Mycosphaerellales</taxon>
        <taxon>Mycosphaerellaceae</taxon>
        <taxon>Sphaerulina</taxon>
    </lineage>
</organism>
<dbReference type="HOGENOM" id="CLU_1653220_0_0_1"/>
<accession>N1QID6</accession>
<protein>
    <submittedName>
        <fullName evidence="2">Uncharacterized protein</fullName>
    </submittedName>
</protein>
<dbReference type="EMBL" id="KB456260">
    <property type="protein sequence ID" value="EMF17001.1"/>
    <property type="molecule type" value="Genomic_DNA"/>
</dbReference>
<dbReference type="eggNOG" id="ENOG502SI9J">
    <property type="taxonomic scope" value="Eukaryota"/>
</dbReference>
<dbReference type="AlphaFoldDB" id="N1QID6"/>
<evidence type="ECO:0000256" key="1">
    <source>
        <dbReference type="SAM" id="MobiDB-lite"/>
    </source>
</evidence>
<feature type="compositionally biased region" description="Low complexity" evidence="1">
    <location>
        <begin position="61"/>
        <end position="76"/>
    </location>
</feature>